<feature type="region of interest" description="Disordered" evidence="1">
    <location>
        <begin position="47"/>
        <end position="68"/>
    </location>
</feature>
<evidence type="ECO:0000313" key="3">
    <source>
        <dbReference type="Proteomes" id="UP000677668"/>
    </source>
</evidence>
<dbReference type="Gene3D" id="3.40.50.720">
    <property type="entry name" value="NAD(P)-binding Rossmann-like Domain"/>
    <property type="match status" value="1"/>
</dbReference>
<protein>
    <recommendedName>
        <fullName evidence="4">Dehydrogenase</fullName>
    </recommendedName>
</protein>
<dbReference type="SUPFAM" id="SSF51735">
    <property type="entry name" value="NAD(P)-binding Rossmann-fold domains"/>
    <property type="match status" value="1"/>
</dbReference>
<dbReference type="SUPFAM" id="SSF50129">
    <property type="entry name" value="GroES-like"/>
    <property type="match status" value="1"/>
</dbReference>
<dbReference type="RefSeq" id="WP_211422892.1">
    <property type="nucleotide sequence ID" value="NZ_CP072642.1"/>
</dbReference>
<dbReference type="InterPro" id="IPR036291">
    <property type="entry name" value="NAD(P)-bd_dom_sf"/>
</dbReference>
<accession>A0ABX8B0U9</accession>
<evidence type="ECO:0000313" key="2">
    <source>
        <dbReference type="EMBL" id="QUV94614.1"/>
    </source>
</evidence>
<sequence length="654" mass="69861">MKRPVQDPRTGRFTYAETPVPRLAPGGAVIRVSQCLLHAAATLAANERPAAPEARTGTETTALAPAAKPEAKPGLVRRMWSSFRQAGFKKAYETFVTRKVTLFSIEYGGVGVITAVAPRSGFQIGQRVAWVGYGQDLPGPLVFVATNRLVAIPEDVPDDLALLALPGGIAWRAVEAAEVRLGLPVGVGGQNVAGRLARGLCQLAGADLCDLDAAPPRAQRLPVLIVTDTAAAECLTPWLSSLAQPQARLIASLPMLPEAAWAACRAQEMQIQFTWFGGRGEQDPLATAASPLPAMEAFLRFVTALPPPARPAIERHDFNAIDAAVQEMLRADTAPGRAVAVTYPATVEASPAVRFDVGVARPKLSGMVGLAVIADTGQDALREIIPSRQVRVTGVVAPTPEKARQLVKTFDAEYGTNDVSPLGSDGKTDVVLLGRTGDAFRLACEVLQGRLPLFLTQLPTDEESELEEVFRLAMAQDVPLMIGFARLTTPAFAELKRLRTEAPSWLRYDFHATCPAPSAEATLRLAEAVLLAMSFTDSVPERLYAQEVSHERLTTLALTLALADGSSIHISATFGAESPRERLAVQTPAGYLEREDLTPSPASQRACFEGFLRDLAEGRAPTFPVIRLQQAVRTALRIRDSLAFGTVIGLSAAG</sequence>
<evidence type="ECO:0000256" key="1">
    <source>
        <dbReference type="SAM" id="MobiDB-lite"/>
    </source>
</evidence>
<proteinExistence type="predicted"/>
<dbReference type="Proteomes" id="UP000677668">
    <property type="component" value="Chromosome 1"/>
</dbReference>
<name>A0ABX8B0U9_9BACT</name>
<dbReference type="Gene3D" id="3.90.180.10">
    <property type="entry name" value="Medium-chain alcohol dehydrogenases, catalytic domain"/>
    <property type="match status" value="1"/>
</dbReference>
<keyword evidence="3" id="KW-1185">Reference proteome</keyword>
<evidence type="ECO:0008006" key="4">
    <source>
        <dbReference type="Google" id="ProtNLM"/>
    </source>
</evidence>
<reference evidence="2 3" key="1">
    <citation type="submission" date="2021-03" db="EMBL/GenBank/DDBJ databases">
        <title>Genomic and phenotypic characterization of Chloracidobacterium isolates provides evidence for multiple species.</title>
        <authorList>
            <person name="Saini M.K."/>
            <person name="Costas A.M.G."/>
            <person name="Tank M."/>
            <person name="Bryant D.A."/>
        </authorList>
    </citation>
    <scope>NUCLEOTIDE SEQUENCE [LARGE SCALE GENOMIC DNA]</scope>
    <source>
        <strain evidence="2 3">N</strain>
    </source>
</reference>
<dbReference type="EMBL" id="CP072642">
    <property type="protein sequence ID" value="QUV94614.1"/>
    <property type="molecule type" value="Genomic_DNA"/>
</dbReference>
<gene>
    <name evidence="2" type="ORF">J8C05_03985</name>
</gene>
<dbReference type="InterPro" id="IPR011032">
    <property type="entry name" value="GroES-like_sf"/>
</dbReference>
<organism evidence="2 3">
    <name type="scientific">Chloracidobacterium sp. N</name>
    <dbReference type="NCBI Taxonomy" id="2821540"/>
    <lineage>
        <taxon>Bacteria</taxon>
        <taxon>Pseudomonadati</taxon>
        <taxon>Acidobacteriota</taxon>
        <taxon>Terriglobia</taxon>
        <taxon>Terriglobales</taxon>
        <taxon>Acidobacteriaceae</taxon>
        <taxon>Chloracidobacterium</taxon>
        <taxon>Chloracidobacterium aggregatum</taxon>
    </lineage>
</organism>